<comment type="caution">
    <text evidence="2">The sequence shown here is derived from an EMBL/GenBank/DDBJ whole genome shotgun (WGS) entry which is preliminary data.</text>
</comment>
<dbReference type="PANTHER" id="PTHR32502">
    <property type="entry name" value="N-ACETYLGALACTOSAMINE PERMEASE II COMPONENT-RELATED"/>
    <property type="match status" value="1"/>
</dbReference>
<evidence type="ECO:0000313" key="4">
    <source>
        <dbReference type="Proteomes" id="UP000247612"/>
    </source>
</evidence>
<gene>
    <name evidence="3" type="ORF">DES51_107102</name>
    <name evidence="2" type="ORF">MQE39_14405</name>
</gene>
<dbReference type="Proteomes" id="UP001276902">
    <property type="component" value="Unassembled WGS sequence"/>
</dbReference>
<sequence>MEKKQLSQDEKKVLKSMFFRSHLVFSTFNMAKMEANGFTCTMAPAIESIYKDDPEGKKEAYIRHQNFFNTHAVPFSFIAGLSYAMEKEHKEKNSIDGQTIESIKAALMGPTAGMFDSLFFNCLRIIAAGIAIGLCSEGSILGTLIFILIYGVSQSVVKYFFVNWGYVFGTSFIDMVFSSGLMGALSKSASVLGLTMVGAMTASMVNVPLNLTLNIGETSLVVNDVFQSIFPGLLGVILLFGLVTLIKKGARPTQLILGILAFGMIGAFIGIF</sequence>
<protein>
    <submittedName>
        <fullName evidence="3">PTS system IID component (Man family)</fullName>
    </submittedName>
    <submittedName>
        <fullName evidence="2">PTS system mannose/fructose/sorbose family transporter subunit IID</fullName>
    </submittedName>
</protein>
<reference evidence="3 4" key="1">
    <citation type="submission" date="2018-05" db="EMBL/GenBank/DDBJ databases">
        <title>Genomic Encyclopedia of Type Strains, Phase IV (KMG-IV): sequencing the most valuable type-strain genomes for metagenomic binning, comparative biology and taxonomic classification.</title>
        <authorList>
            <person name="Goeker M."/>
        </authorList>
    </citation>
    <scope>NUCLEOTIDE SEQUENCE [LARGE SCALE GENOMIC DNA]</scope>
    <source>
        <strain evidence="3 4">JC118</strain>
    </source>
</reference>
<evidence type="ECO:0000313" key="2">
    <source>
        <dbReference type="EMBL" id="MDY5169308.1"/>
    </source>
</evidence>
<dbReference type="PROSITE" id="PS51108">
    <property type="entry name" value="PTS_EIID"/>
    <property type="match status" value="1"/>
</dbReference>
<dbReference type="Pfam" id="PF03613">
    <property type="entry name" value="EIID-AGA"/>
    <property type="match status" value="1"/>
</dbReference>
<feature type="transmembrane region" description="Helical" evidence="1">
    <location>
        <begin position="189"/>
        <end position="209"/>
    </location>
</feature>
<keyword evidence="1" id="KW-1133">Transmembrane helix</keyword>
<dbReference type="GeneID" id="94440697"/>
<feature type="transmembrane region" description="Helical" evidence="1">
    <location>
        <begin position="156"/>
        <end position="177"/>
    </location>
</feature>
<accession>A0A2V2FRC5</accession>
<dbReference type="STRING" id="1034346.GCA_000313565_02951"/>
<dbReference type="InterPro" id="IPR050303">
    <property type="entry name" value="GatZ_KbaZ_carbometab"/>
</dbReference>
<dbReference type="EMBL" id="JALDAW010000022">
    <property type="protein sequence ID" value="MDY5169308.1"/>
    <property type="molecule type" value="Genomic_DNA"/>
</dbReference>
<dbReference type="InterPro" id="IPR004704">
    <property type="entry name" value="PTS_IID_man"/>
</dbReference>
<organism evidence="2 5">
    <name type="scientific">Dielma fastidiosa</name>
    <dbReference type="NCBI Taxonomy" id="1034346"/>
    <lineage>
        <taxon>Bacteria</taxon>
        <taxon>Bacillati</taxon>
        <taxon>Bacillota</taxon>
        <taxon>Erysipelotrichia</taxon>
        <taxon>Erysipelotrichales</taxon>
        <taxon>Erysipelotrichaceae</taxon>
        <taxon>Dielma</taxon>
    </lineage>
</organism>
<dbReference type="RefSeq" id="WP_022939227.1">
    <property type="nucleotide sequence ID" value="NZ_BAABZA010000001.1"/>
</dbReference>
<proteinExistence type="predicted"/>
<keyword evidence="4" id="KW-1185">Reference proteome</keyword>
<dbReference type="AlphaFoldDB" id="A0A2V2FRC5"/>
<keyword evidence="1" id="KW-0472">Membrane</keyword>
<evidence type="ECO:0000256" key="1">
    <source>
        <dbReference type="SAM" id="Phobius"/>
    </source>
</evidence>
<dbReference type="GO" id="GO:0009401">
    <property type="term" value="P:phosphoenolpyruvate-dependent sugar phosphotransferase system"/>
    <property type="evidence" value="ECO:0007669"/>
    <property type="project" value="InterPro"/>
</dbReference>
<dbReference type="PANTHER" id="PTHR32502:SF23">
    <property type="entry name" value="TRANSPORT PROTEIN, PTS SYSTEM"/>
    <property type="match status" value="1"/>
</dbReference>
<dbReference type="Proteomes" id="UP000247612">
    <property type="component" value="Unassembled WGS sequence"/>
</dbReference>
<dbReference type="EMBL" id="QJKH01000007">
    <property type="protein sequence ID" value="PXX78561.1"/>
    <property type="molecule type" value="Genomic_DNA"/>
</dbReference>
<name>A0A2V2FRC5_9FIRM</name>
<evidence type="ECO:0000313" key="5">
    <source>
        <dbReference type="Proteomes" id="UP001276902"/>
    </source>
</evidence>
<keyword evidence="1" id="KW-0812">Transmembrane</keyword>
<dbReference type="OrthoDB" id="9795582at2"/>
<dbReference type="GO" id="GO:0005886">
    <property type="term" value="C:plasma membrane"/>
    <property type="evidence" value="ECO:0007669"/>
    <property type="project" value="TreeGrafter"/>
</dbReference>
<feature type="transmembrane region" description="Helical" evidence="1">
    <location>
        <begin position="125"/>
        <end position="150"/>
    </location>
</feature>
<evidence type="ECO:0000313" key="3">
    <source>
        <dbReference type="EMBL" id="PXX78561.1"/>
    </source>
</evidence>
<feature type="transmembrane region" description="Helical" evidence="1">
    <location>
        <begin position="229"/>
        <end position="246"/>
    </location>
</feature>
<reference evidence="2" key="2">
    <citation type="submission" date="2022-03" db="EMBL/GenBank/DDBJ databases">
        <title>First case of bacteraemia caused by Dielma fastidiosa in a patient hospitalised with diverticulitis.</title>
        <authorList>
            <person name="Forman-Ankjaer B."/>
            <person name="Hvid-Jensen F."/>
            <person name="Kobel C.M."/>
            <person name="Greve T."/>
        </authorList>
    </citation>
    <scope>NUCLEOTIDE SEQUENCE</scope>
    <source>
        <strain evidence="2">AUH_DF_2021</strain>
    </source>
</reference>
<feature type="transmembrane region" description="Helical" evidence="1">
    <location>
        <begin position="253"/>
        <end position="271"/>
    </location>
</feature>